<keyword evidence="5" id="KW-1185">Reference proteome</keyword>
<reference evidence="2" key="1">
    <citation type="submission" date="2022-10" db="EMBL/GenBank/DDBJ databases">
        <authorList>
            <person name="Chen Y."/>
            <person name="Dougan E. K."/>
            <person name="Chan C."/>
            <person name="Rhodes N."/>
            <person name="Thang M."/>
        </authorList>
    </citation>
    <scope>NUCLEOTIDE SEQUENCE</scope>
</reference>
<dbReference type="EMBL" id="CAMXCT010001442">
    <property type="protein sequence ID" value="CAI3990111.1"/>
    <property type="molecule type" value="Genomic_DNA"/>
</dbReference>
<feature type="non-terminal residue" evidence="2">
    <location>
        <position position="1"/>
    </location>
</feature>
<dbReference type="InterPro" id="IPR013217">
    <property type="entry name" value="Methyltransf_12"/>
</dbReference>
<evidence type="ECO:0000313" key="2">
    <source>
        <dbReference type="EMBL" id="CAI3990111.1"/>
    </source>
</evidence>
<comment type="caution">
    <text evidence="2">The sequence shown here is derived from an EMBL/GenBank/DDBJ whole genome shotgun (WGS) entry which is preliminary data.</text>
</comment>
<evidence type="ECO:0000313" key="4">
    <source>
        <dbReference type="EMBL" id="CAL4777423.1"/>
    </source>
</evidence>
<dbReference type="EMBL" id="CAMXCT020001442">
    <property type="protein sequence ID" value="CAL1143486.1"/>
    <property type="molecule type" value="Genomic_DNA"/>
</dbReference>
<evidence type="ECO:0000313" key="5">
    <source>
        <dbReference type="Proteomes" id="UP001152797"/>
    </source>
</evidence>
<gene>
    <name evidence="2" type="ORF">C1SCF055_LOCUS17131</name>
</gene>
<reference evidence="3" key="2">
    <citation type="submission" date="2024-04" db="EMBL/GenBank/DDBJ databases">
        <authorList>
            <person name="Chen Y."/>
            <person name="Shah S."/>
            <person name="Dougan E. K."/>
            <person name="Thang M."/>
            <person name="Chan C."/>
        </authorList>
    </citation>
    <scope>NUCLEOTIDE SEQUENCE [LARGE SCALE GENOMIC DNA]</scope>
</reference>
<sequence length="187" mass="20624">GGCAPGESFAAASPSKEAVAEVLDSVPADSANPWHTTICTRTKHVMDDLENAVNLQEEVCPGWADPPEKLLSFGCSVGLEMEEALYRFPTAQVVGYDLDPFVVQRAQQRLRHRAQVFSEYGALPAEGFDLVLANNLLYKDMSSADFVKLLKQLLKLLRRGGILELMVYSQQVRPLCPTGNWCEAHET</sequence>
<dbReference type="SUPFAM" id="SSF53335">
    <property type="entry name" value="S-adenosyl-L-methionine-dependent methyltransferases"/>
    <property type="match status" value="1"/>
</dbReference>
<protein>
    <submittedName>
        <fullName evidence="4">Trans-aconitate 2-methyltransferase</fullName>
    </submittedName>
</protein>
<proteinExistence type="predicted"/>
<organism evidence="2">
    <name type="scientific">Cladocopium goreaui</name>
    <dbReference type="NCBI Taxonomy" id="2562237"/>
    <lineage>
        <taxon>Eukaryota</taxon>
        <taxon>Sar</taxon>
        <taxon>Alveolata</taxon>
        <taxon>Dinophyceae</taxon>
        <taxon>Suessiales</taxon>
        <taxon>Symbiodiniaceae</taxon>
        <taxon>Cladocopium</taxon>
    </lineage>
</organism>
<dbReference type="Proteomes" id="UP001152797">
    <property type="component" value="Unassembled WGS sequence"/>
</dbReference>
<evidence type="ECO:0000313" key="3">
    <source>
        <dbReference type="EMBL" id="CAL1143486.1"/>
    </source>
</evidence>
<evidence type="ECO:0000259" key="1">
    <source>
        <dbReference type="Pfam" id="PF08242"/>
    </source>
</evidence>
<dbReference type="Pfam" id="PF08242">
    <property type="entry name" value="Methyltransf_12"/>
    <property type="match status" value="1"/>
</dbReference>
<dbReference type="Gene3D" id="3.40.50.150">
    <property type="entry name" value="Vaccinia Virus protein VP39"/>
    <property type="match status" value="1"/>
</dbReference>
<accession>A0A9P1FVX3</accession>
<dbReference type="EMBL" id="CAMXCT030001442">
    <property type="protein sequence ID" value="CAL4777423.1"/>
    <property type="molecule type" value="Genomic_DNA"/>
</dbReference>
<name>A0A9P1FVX3_9DINO</name>
<dbReference type="InterPro" id="IPR029063">
    <property type="entry name" value="SAM-dependent_MTases_sf"/>
</dbReference>
<dbReference type="AlphaFoldDB" id="A0A9P1FVX3"/>
<feature type="domain" description="Methyltransferase type 12" evidence="1">
    <location>
        <begin position="71"/>
        <end position="163"/>
    </location>
</feature>